<name>A0ABQ4A4P7_9ACTN</name>
<protein>
    <recommendedName>
        <fullName evidence="4">S-adenosyl methyltransferase</fullName>
    </recommendedName>
</protein>
<dbReference type="InterPro" id="IPR029063">
    <property type="entry name" value="SAM-dependent_MTases_sf"/>
</dbReference>
<sequence>MDETWARAHQIDTSTAHPARRYNYLLGGKDYFPVDRESGEEFERVSGSAKLTARENRAFLQRAVACLATEGIDQFLDIGTGLPTADNTHEVAQRINPRSRVAYVDNDPLVLTHARAMLTSTPEGHCPAVRQLPGRLAHDDRRQFTGAGSGVPGPGSSREN</sequence>
<dbReference type="SUPFAM" id="SSF53335">
    <property type="entry name" value="S-adenosyl-L-methionine-dependent methyltransferases"/>
    <property type="match status" value="1"/>
</dbReference>
<dbReference type="InterPro" id="IPR006764">
    <property type="entry name" value="SAM_dep_MeTrfase_SAV2177_type"/>
</dbReference>
<proteinExistence type="predicted"/>
<evidence type="ECO:0000313" key="2">
    <source>
        <dbReference type="EMBL" id="GIE25821.1"/>
    </source>
</evidence>
<accession>A0ABQ4A4P7</accession>
<reference evidence="2 3" key="1">
    <citation type="submission" date="2021-01" db="EMBL/GenBank/DDBJ databases">
        <title>Whole genome shotgun sequence of Actinoplanes humidus NBRC 14915.</title>
        <authorList>
            <person name="Komaki H."/>
            <person name="Tamura T."/>
        </authorList>
    </citation>
    <scope>NUCLEOTIDE SEQUENCE [LARGE SCALE GENOMIC DNA]</scope>
    <source>
        <strain evidence="2 3">NBRC 14915</strain>
    </source>
</reference>
<organism evidence="2 3">
    <name type="scientific">Winogradskya humida</name>
    <dbReference type="NCBI Taxonomy" id="113566"/>
    <lineage>
        <taxon>Bacteria</taxon>
        <taxon>Bacillati</taxon>
        <taxon>Actinomycetota</taxon>
        <taxon>Actinomycetes</taxon>
        <taxon>Micromonosporales</taxon>
        <taxon>Micromonosporaceae</taxon>
        <taxon>Winogradskya</taxon>
    </lineage>
</organism>
<dbReference type="RefSeq" id="WP_307794740.1">
    <property type="nucleotide sequence ID" value="NZ_BAAATV010000024.1"/>
</dbReference>
<evidence type="ECO:0000313" key="3">
    <source>
        <dbReference type="Proteomes" id="UP000603200"/>
    </source>
</evidence>
<keyword evidence="3" id="KW-1185">Reference proteome</keyword>
<comment type="caution">
    <text evidence="2">The sequence shown here is derived from an EMBL/GenBank/DDBJ whole genome shotgun (WGS) entry which is preliminary data.</text>
</comment>
<feature type="region of interest" description="Disordered" evidence="1">
    <location>
        <begin position="122"/>
        <end position="160"/>
    </location>
</feature>
<dbReference type="Proteomes" id="UP000603200">
    <property type="component" value="Unassembled WGS sequence"/>
</dbReference>
<dbReference type="EMBL" id="BOMN01000129">
    <property type="protein sequence ID" value="GIE25821.1"/>
    <property type="molecule type" value="Genomic_DNA"/>
</dbReference>
<evidence type="ECO:0008006" key="4">
    <source>
        <dbReference type="Google" id="ProtNLM"/>
    </source>
</evidence>
<dbReference type="Gene3D" id="3.40.50.150">
    <property type="entry name" value="Vaccinia Virus protein VP39"/>
    <property type="match status" value="1"/>
</dbReference>
<gene>
    <name evidence="2" type="ORF">Ahu01nite_089230</name>
</gene>
<dbReference type="Pfam" id="PF04672">
    <property type="entry name" value="Methyltransf_19"/>
    <property type="match status" value="1"/>
</dbReference>
<evidence type="ECO:0000256" key="1">
    <source>
        <dbReference type="SAM" id="MobiDB-lite"/>
    </source>
</evidence>